<dbReference type="AlphaFoldDB" id="A0A512J9Q6"/>
<gene>
    <name evidence="3" type="ORF">GCM10007888_17050</name>
    <name evidence="2" type="ORF">MOX02_46930</name>
</gene>
<evidence type="ECO:0000313" key="2">
    <source>
        <dbReference type="EMBL" id="GEP06655.1"/>
    </source>
</evidence>
<dbReference type="EMBL" id="BSPK01000021">
    <property type="protein sequence ID" value="GLS63324.1"/>
    <property type="molecule type" value="Genomic_DNA"/>
</dbReference>
<sequence>MPGSERIELRGWAIPMQRPVRGYGAFDHTYVTSDCGFVWRCFGRWQGGGEICRDLGDSRIAHCLAGPDATAGIVYGVTGVCHQAANRILHPANRITVSSARGYAVSRVAFGPYGDGPWGRLASCCRGEAALLGEGRARSGTSVAGADAALASGHPPSRSRGEPHVVETEMSERIRDLRDMVRSNSAVAMDDARFQAFVDAQSAFWRRKDALARELGAGAITPEDYREGFGRALAESMTASKAAIGGSAFYAIFGESGDAAAELIDPDIFEEVHRPHHALRPF</sequence>
<protein>
    <submittedName>
        <fullName evidence="2">Uncharacterized protein</fullName>
    </submittedName>
</protein>
<keyword evidence="5" id="KW-1185">Reference proteome</keyword>
<evidence type="ECO:0000313" key="4">
    <source>
        <dbReference type="Proteomes" id="UP000321960"/>
    </source>
</evidence>
<organism evidence="2 4">
    <name type="scientific">Methylobacterium oxalidis</name>
    <dbReference type="NCBI Taxonomy" id="944322"/>
    <lineage>
        <taxon>Bacteria</taxon>
        <taxon>Pseudomonadati</taxon>
        <taxon>Pseudomonadota</taxon>
        <taxon>Alphaproteobacteria</taxon>
        <taxon>Hyphomicrobiales</taxon>
        <taxon>Methylobacteriaceae</taxon>
        <taxon>Methylobacterium</taxon>
    </lineage>
</organism>
<reference evidence="5" key="2">
    <citation type="journal article" date="2019" name="Int. J. Syst. Evol. Microbiol.">
        <title>The Global Catalogue of Microorganisms (GCM) 10K type strain sequencing project: providing services to taxonomists for standard genome sequencing and annotation.</title>
        <authorList>
            <consortium name="The Broad Institute Genomics Platform"/>
            <consortium name="The Broad Institute Genome Sequencing Center for Infectious Disease"/>
            <person name="Wu L."/>
            <person name="Ma J."/>
        </authorList>
    </citation>
    <scope>NUCLEOTIDE SEQUENCE [LARGE SCALE GENOMIC DNA]</scope>
    <source>
        <strain evidence="5">NBRC 107715</strain>
    </source>
</reference>
<dbReference type="EMBL" id="BJZU01000113">
    <property type="protein sequence ID" value="GEP06655.1"/>
    <property type="molecule type" value="Genomic_DNA"/>
</dbReference>
<reference evidence="2 4" key="3">
    <citation type="submission" date="2019-07" db="EMBL/GenBank/DDBJ databases">
        <title>Whole genome shotgun sequence of Methylobacterium oxalidis NBRC 107715.</title>
        <authorList>
            <person name="Hosoyama A."/>
            <person name="Uohara A."/>
            <person name="Ohji S."/>
            <person name="Ichikawa N."/>
        </authorList>
    </citation>
    <scope>NUCLEOTIDE SEQUENCE [LARGE SCALE GENOMIC DNA]</scope>
    <source>
        <strain evidence="2 4">NBRC 107715</strain>
    </source>
</reference>
<comment type="caution">
    <text evidence="2">The sequence shown here is derived from an EMBL/GenBank/DDBJ whole genome shotgun (WGS) entry which is preliminary data.</text>
</comment>
<proteinExistence type="predicted"/>
<reference evidence="3" key="4">
    <citation type="submission" date="2023-01" db="EMBL/GenBank/DDBJ databases">
        <title>Draft genome sequence of Methylobacterium oxalidis strain NBRC 107715.</title>
        <authorList>
            <person name="Sun Q."/>
            <person name="Mori K."/>
        </authorList>
    </citation>
    <scope>NUCLEOTIDE SEQUENCE</scope>
    <source>
        <strain evidence="3">NBRC 107715</strain>
    </source>
</reference>
<reference evidence="3" key="1">
    <citation type="journal article" date="2014" name="Int. J. Syst. Evol. Microbiol.">
        <title>Complete genome of a new Firmicutes species belonging to the dominant human colonic microbiota ('Ruminococcus bicirculans') reveals two chromosomes and a selective capacity to utilize plant glucans.</title>
        <authorList>
            <consortium name="NISC Comparative Sequencing Program"/>
            <person name="Wegmann U."/>
            <person name="Louis P."/>
            <person name="Goesmann A."/>
            <person name="Henrissat B."/>
            <person name="Duncan S.H."/>
            <person name="Flint H.J."/>
        </authorList>
    </citation>
    <scope>NUCLEOTIDE SEQUENCE</scope>
    <source>
        <strain evidence="3">NBRC 107715</strain>
    </source>
</reference>
<dbReference type="RefSeq" id="WP_147028175.1">
    <property type="nucleotide sequence ID" value="NZ_BJZU01000113.1"/>
</dbReference>
<feature type="region of interest" description="Disordered" evidence="1">
    <location>
        <begin position="143"/>
        <end position="165"/>
    </location>
</feature>
<name>A0A512J9Q6_9HYPH</name>
<accession>A0A512J9Q6</accession>
<evidence type="ECO:0000313" key="5">
    <source>
        <dbReference type="Proteomes" id="UP001156856"/>
    </source>
</evidence>
<dbReference type="OrthoDB" id="6064768at2"/>
<dbReference type="Proteomes" id="UP000321960">
    <property type="component" value="Unassembled WGS sequence"/>
</dbReference>
<evidence type="ECO:0000313" key="3">
    <source>
        <dbReference type="EMBL" id="GLS63324.1"/>
    </source>
</evidence>
<dbReference type="Proteomes" id="UP001156856">
    <property type="component" value="Unassembled WGS sequence"/>
</dbReference>
<evidence type="ECO:0000256" key="1">
    <source>
        <dbReference type="SAM" id="MobiDB-lite"/>
    </source>
</evidence>